<keyword evidence="3" id="KW-1185">Reference proteome</keyword>
<organism evidence="2 3">
    <name type="scientific">Aquella oligotrophica</name>
    <dbReference type="NCBI Taxonomy" id="2067065"/>
    <lineage>
        <taxon>Bacteria</taxon>
        <taxon>Pseudomonadati</taxon>
        <taxon>Pseudomonadota</taxon>
        <taxon>Betaproteobacteria</taxon>
        <taxon>Neisseriales</taxon>
        <taxon>Neisseriaceae</taxon>
        <taxon>Aquella</taxon>
    </lineage>
</organism>
<gene>
    <name evidence="2" type="ORF">CUN60_05685</name>
</gene>
<dbReference type="InterPro" id="IPR036264">
    <property type="entry name" value="Bact_exopeptidase_dim_dom"/>
</dbReference>
<dbReference type="GO" id="GO:0005737">
    <property type="term" value="C:cytoplasm"/>
    <property type="evidence" value="ECO:0007669"/>
    <property type="project" value="TreeGrafter"/>
</dbReference>
<evidence type="ECO:0000259" key="1">
    <source>
        <dbReference type="Pfam" id="PF07687"/>
    </source>
</evidence>
<dbReference type="PIRSF" id="PIRSF037227">
    <property type="entry name" value="Aminobenzoyl-glu_utiliz_pB"/>
    <property type="match status" value="1"/>
</dbReference>
<dbReference type="GO" id="GO:0071713">
    <property type="term" value="F:para-aminobenzoyl-glutamate hydrolase activity"/>
    <property type="evidence" value="ECO:0007669"/>
    <property type="project" value="TreeGrafter"/>
</dbReference>
<protein>
    <submittedName>
        <fullName evidence="2">Amidohydrolase</fullName>
    </submittedName>
</protein>
<name>A0A2I7N5R2_9NEIS</name>
<dbReference type="PANTHER" id="PTHR30575">
    <property type="entry name" value="PEPTIDASE M20"/>
    <property type="match status" value="1"/>
</dbReference>
<reference evidence="3" key="1">
    <citation type="submission" date="2017-11" db="EMBL/GenBank/DDBJ databases">
        <authorList>
            <person name="Chan K.G."/>
            <person name="Lee L.S."/>
        </authorList>
    </citation>
    <scope>NUCLEOTIDE SEQUENCE [LARGE SCALE GENOMIC DNA]</scope>
    <source>
        <strain evidence="3">DSM 100970</strain>
    </source>
</reference>
<dbReference type="KEGG" id="nba:CUN60_05685"/>
<sequence length="467" mass="51110">MINMDLLNEVNSLENKVWDLAYRMWELSELSLEEEQSSKLTANYLADNDFILSDHGIGGLDYAWVATWGSGKPVLGITVEFDALPGLGNEIITNKMPRKDGNPNGHGCGHNLIGAGAICAAVALKRYLQKNNINATIKVFGCPAEEVLTGKNYMARAGAFDTLDACLHWHPLNKTMPFNINTPALTNLRVEFFGKTSHSGLAPWDGRSAAHAAEIFVHGINAMREHILPESRVQYLIEKSGEAVNVVSDYARINVGYRGPNAKNVLKYMEWMRDIAKGAALATQTKEAFTNLAGAYDLLPNQVMADRVMHYLTQLGAPDWTEEEQAFAKQMQESEGYEQVGLSTEIAPDPKGTNFGGATDVGDISYITPTSGVAIACWPTGFAPHTWAATACNGMTIGRKGMMRAAQVLALTGLDLIAESDFLTAAKMEFLERTNGWKYQSLCQSDIPPLAAEHSHHIDTHDAIHHM</sequence>
<accession>A0A2I7N5R2</accession>
<dbReference type="InterPro" id="IPR011650">
    <property type="entry name" value="Peptidase_M20_dimer"/>
</dbReference>
<feature type="domain" description="Peptidase M20 dimerisation" evidence="1">
    <location>
        <begin position="187"/>
        <end position="280"/>
    </location>
</feature>
<dbReference type="InterPro" id="IPR017145">
    <property type="entry name" value="Aminobenzoyl-glu_utiliz_pB"/>
</dbReference>
<dbReference type="NCBIfam" id="TIGR01891">
    <property type="entry name" value="amidohydrolases"/>
    <property type="match status" value="1"/>
</dbReference>
<evidence type="ECO:0000313" key="2">
    <source>
        <dbReference type="EMBL" id="AUR51806.1"/>
    </source>
</evidence>
<dbReference type="GO" id="GO:0016805">
    <property type="term" value="F:dipeptidase activity"/>
    <property type="evidence" value="ECO:0007669"/>
    <property type="project" value="TreeGrafter"/>
</dbReference>
<dbReference type="Proteomes" id="UP000236655">
    <property type="component" value="Chromosome"/>
</dbReference>
<dbReference type="EMBL" id="CP024847">
    <property type="protein sequence ID" value="AUR51806.1"/>
    <property type="molecule type" value="Genomic_DNA"/>
</dbReference>
<dbReference type="Gene3D" id="3.30.70.360">
    <property type="match status" value="1"/>
</dbReference>
<dbReference type="RefSeq" id="WP_102951103.1">
    <property type="nucleotide sequence ID" value="NZ_CP024847.1"/>
</dbReference>
<dbReference type="InterPro" id="IPR017439">
    <property type="entry name" value="Amidohydrolase"/>
</dbReference>
<dbReference type="GO" id="GO:0046657">
    <property type="term" value="P:folic acid catabolic process"/>
    <property type="evidence" value="ECO:0007669"/>
    <property type="project" value="TreeGrafter"/>
</dbReference>
<dbReference type="AlphaFoldDB" id="A0A2I7N5R2"/>
<proteinExistence type="predicted"/>
<dbReference type="Gene3D" id="3.40.630.10">
    <property type="entry name" value="Zn peptidases"/>
    <property type="match status" value="1"/>
</dbReference>
<dbReference type="OrthoDB" id="9781032at2"/>
<evidence type="ECO:0000313" key="3">
    <source>
        <dbReference type="Proteomes" id="UP000236655"/>
    </source>
</evidence>
<dbReference type="SUPFAM" id="SSF53187">
    <property type="entry name" value="Zn-dependent exopeptidases"/>
    <property type="match status" value="1"/>
</dbReference>
<dbReference type="Pfam" id="PF07687">
    <property type="entry name" value="M20_dimer"/>
    <property type="match status" value="1"/>
</dbReference>
<keyword evidence="2" id="KW-0378">Hydrolase</keyword>
<dbReference type="SUPFAM" id="SSF55031">
    <property type="entry name" value="Bacterial exopeptidase dimerisation domain"/>
    <property type="match status" value="1"/>
</dbReference>
<dbReference type="InterPro" id="IPR052030">
    <property type="entry name" value="Peptidase_M20/M20A_hydrolases"/>
</dbReference>
<dbReference type="PANTHER" id="PTHR30575:SF0">
    <property type="entry name" value="XAA-ARG DIPEPTIDASE"/>
    <property type="match status" value="1"/>
</dbReference>